<dbReference type="InterPro" id="IPR032675">
    <property type="entry name" value="LRR_dom_sf"/>
</dbReference>
<dbReference type="Gene3D" id="3.80.10.10">
    <property type="entry name" value="Ribonuclease Inhibitor"/>
    <property type="match status" value="1"/>
</dbReference>
<dbReference type="SUPFAM" id="SSF52047">
    <property type="entry name" value="RNI-like"/>
    <property type="match status" value="1"/>
</dbReference>
<comment type="caution">
    <text evidence="1">The sequence shown here is derived from an EMBL/GenBank/DDBJ whole genome shotgun (WGS) entry which is preliminary data.</text>
</comment>
<reference evidence="1" key="1">
    <citation type="submission" date="2023-03" db="EMBL/GenBank/DDBJ databases">
        <title>Massive genome expansion in bonnet fungi (Mycena s.s.) driven by repeated elements and novel gene families across ecological guilds.</title>
        <authorList>
            <consortium name="Lawrence Berkeley National Laboratory"/>
            <person name="Harder C.B."/>
            <person name="Miyauchi S."/>
            <person name="Viragh M."/>
            <person name="Kuo A."/>
            <person name="Thoen E."/>
            <person name="Andreopoulos B."/>
            <person name="Lu D."/>
            <person name="Skrede I."/>
            <person name="Drula E."/>
            <person name="Henrissat B."/>
            <person name="Morin E."/>
            <person name="Kohler A."/>
            <person name="Barry K."/>
            <person name="LaButti K."/>
            <person name="Morin E."/>
            <person name="Salamov A."/>
            <person name="Lipzen A."/>
            <person name="Mereny Z."/>
            <person name="Hegedus B."/>
            <person name="Baldrian P."/>
            <person name="Stursova M."/>
            <person name="Weitz H."/>
            <person name="Taylor A."/>
            <person name="Grigoriev I.V."/>
            <person name="Nagy L.G."/>
            <person name="Martin F."/>
            <person name="Kauserud H."/>
        </authorList>
    </citation>
    <scope>NUCLEOTIDE SEQUENCE</scope>
    <source>
        <strain evidence="1">CBHHK182m</strain>
    </source>
</reference>
<accession>A0AAD7KJE9</accession>
<dbReference type="AlphaFoldDB" id="A0AAD7KJE9"/>
<evidence type="ECO:0000313" key="2">
    <source>
        <dbReference type="Proteomes" id="UP001215598"/>
    </source>
</evidence>
<organism evidence="1 2">
    <name type="scientific">Mycena metata</name>
    <dbReference type="NCBI Taxonomy" id="1033252"/>
    <lineage>
        <taxon>Eukaryota</taxon>
        <taxon>Fungi</taxon>
        <taxon>Dikarya</taxon>
        <taxon>Basidiomycota</taxon>
        <taxon>Agaricomycotina</taxon>
        <taxon>Agaricomycetes</taxon>
        <taxon>Agaricomycetidae</taxon>
        <taxon>Agaricales</taxon>
        <taxon>Marasmiineae</taxon>
        <taxon>Mycenaceae</taxon>
        <taxon>Mycena</taxon>
    </lineage>
</organism>
<proteinExistence type="predicted"/>
<dbReference type="Proteomes" id="UP001215598">
    <property type="component" value="Unassembled WGS sequence"/>
</dbReference>
<name>A0AAD7KJE9_9AGAR</name>
<protein>
    <submittedName>
        <fullName evidence="1">Uncharacterized protein</fullName>
    </submittedName>
</protein>
<evidence type="ECO:0000313" key="1">
    <source>
        <dbReference type="EMBL" id="KAJ7784436.1"/>
    </source>
</evidence>
<keyword evidence="2" id="KW-1185">Reference proteome</keyword>
<dbReference type="EMBL" id="JARKIB010000002">
    <property type="protein sequence ID" value="KAJ7784436.1"/>
    <property type="molecule type" value="Genomic_DNA"/>
</dbReference>
<gene>
    <name evidence="1" type="ORF">B0H16DRAFT_1709151</name>
</gene>
<sequence length="252" mass="28354">MFGSSVRASTARHSLFGALDDGVRVATILEKCTEQLKHLEIHEEEPNDRDCIRDIPLIAGSFPYLETLTISGTHGFAFSLASVLRLLHLAPNLVQLALHDFWTFEPEEPITEILVLPHLSTCLPNMFSLDKILRHLSLPVLETLCVPLNGITFSELSLFLKRSSPPLRHLIIGEECLDFPFSALEEWLRFVPSLLQLELHWVQQPVANDLFAALAETASHLLPHLQNLQLHVYLESQFETPPPGSLAYETLL</sequence>